<evidence type="ECO:0000256" key="9">
    <source>
        <dbReference type="ARBA" id="ARBA00022842"/>
    </source>
</evidence>
<feature type="transmembrane region" description="Helical" evidence="15">
    <location>
        <begin position="125"/>
        <end position="143"/>
    </location>
</feature>
<organism evidence="17 18">
    <name type="scientific">Alteromonas lipolytica</name>
    <dbReference type="NCBI Taxonomy" id="1856405"/>
    <lineage>
        <taxon>Bacteria</taxon>
        <taxon>Pseudomonadati</taxon>
        <taxon>Pseudomonadota</taxon>
        <taxon>Gammaproteobacteria</taxon>
        <taxon>Alteromonadales</taxon>
        <taxon>Alteromonadaceae</taxon>
        <taxon>Alteromonas/Salinimonas group</taxon>
        <taxon>Alteromonas</taxon>
    </lineage>
</organism>
<keyword evidence="13 14" id="KW-0456">Lyase</keyword>
<evidence type="ECO:0000256" key="7">
    <source>
        <dbReference type="ARBA" id="ARBA00022741"/>
    </source>
</evidence>
<evidence type="ECO:0000313" key="18">
    <source>
        <dbReference type="Proteomes" id="UP000176037"/>
    </source>
</evidence>
<evidence type="ECO:0000256" key="14">
    <source>
        <dbReference type="RuleBase" id="RU000405"/>
    </source>
</evidence>
<dbReference type="AlphaFoldDB" id="A0A1E8FGA4"/>
<keyword evidence="5 15" id="KW-0812">Transmembrane</keyword>
<dbReference type="RefSeq" id="WP_070175893.1">
    <property type="nucleotide sequence ID" value="NZ_BMJR01000001.1"/>
</dbReference>
<reference evidence="17 18" key="1">
    <citation type="submission" date="2016-09" db="EMBL/GenBank/DDBJ databases">
        <title>Alteromonas lipolytica, a new species isolated from sea water.</title>
        <authorList>
            <person name="Wu Y.-H."/>
            <person name="Cheng H."/>
            <person name="Xu X.-W."/>
        </authorList>
    </citation>
    <scope>NUCLEOTIDE SEQUENCE [LARGE SCALE GENOMIC DNA]</scope>
    <source>
        <strain evidence="17 18">JW12</strain>
    </source>
</reference>
<dbReference type="GO" id="GO:0046872">
    <property type="term" value="F:metal ion binding"/>
    <property type="evidence" value="ECO:0007669"/>
    <property type="project" value="UniProtKB-KW"/>
</dbReference>
<dbReference type="GO" id="GO:0006171">
    <property type="term" value="P:cAMP biosynthetic process"/>
    <property type="evidence" value="ECO:0007669"/>
    <property type="project" value="UniProtKB-KW"/>
</dbReference>
<dbReference type="STRING" id="1856405.BFC17_15545"/>
<evidence type="ECO:0000256" key="2">
    <source>
        <dbReference type="ARBA" id="ARBA00001946"/>
    </source>
</evidence>
<dbReference type="EC" id="4.6.1.1" evidence="4"/>
<name>A0A1E8FGA4_9ALTE</name>
<accession>A0A1E8FGA4</accession>
<evidence type="ECO:0000256" key="13">
    <source>
        <dbReference type="ARBA" id="ARBA00023239"/>
    </source>
</evidence>
<keyword evidence="10 15" id="KW-1133">Transmembrane helix</keyword>
<feature type="transmembrane region" description="Helical" evidence="15">
    <location>
        <begin position="149"/>
        <end position="171"/>
    </location>
</feature>
<evidence type="ECO:0000259" key="16">
    <source>
        <dbReference type="PROSITE" id="PS50125"/>
    </source>
</evidence>
<keyword evidence="12 15" id="KW-0472">Membrane</keyword>
<gene>
    <name evidence="17" type="ORF">BFC17_15545</name>
</gene>
<sequence>MPILTTTLPPSQQTITQVRTTLKLTLQVFFFALLLQLPALWYFASLFSAQSINWLLHTAGLLLLVIGQHRLPLNQFKVLLFAFYYSYLTWVLLLWPGLSNTHYFYLLAVVIAGFVFTRNEKLNQMIILSGAIFLFCLFSVSHYQPHTPFGLLQLSNDLTLGALSVGIYFLLRRQALQRWSGLKGAHLQSLQTLNQLLPPNPERPNEYWQPGTTRCFSQVSVLFADLHGYTALNRQFGDAQTVSALASLYAAIDKLTEHYPVQKIKTNGDQYIAVSGLQAQSNQHYCTTLYQFACALHGIIRRFSKAHDLPCTVRIGIATGRVTAGIIGKNRPYFDIWGDTVNRAAYLEQVSATGKISVCPLTASLLPEGFVASQRALNSAKHPDLTHYFELSGQRKIQRFSFETR</sequence>
<feature type="domain" description="Guanylate cyclase" evidence="16">
    <location>
        <begin position="220"/>
        <end position="348"/>
    </location>
</feature>
<dbReference type="InterPro" id="IPR001054">
    <property type="entry name" value="A/G_cyclase"/>
</dbReference>
<evidence type="ECO:0000256" key="4">
    <source>
        <dbReference type="ARBA" id="ARBA00012201"/>
    </source>
</evidence>
<dbReference type="Proteomes" id="UP000176037">
    <property type="component" value="Unassembled WGS sequence"/>
</dbReference>
<evidence type="ECO:0000256" key="5">
    <source>
        <dbReference type="ARBA" id="ARBA00022692"/>
    </source>
</evidence>
<dbReference type="EMBL" id="MJIC01000010">
    <property type="protein sequence ID" value="OFI34975.1"/>
    <property type="molecule type" value="Genomic_DNA"/>
</dbReference>
<dbReference type="GO" id="GO:0005524">
    <property type="term" value="F:ATP binding"/>
    <property type="evidence" value="ECO:0007669"/>
    <property type="project" value="UniProtKB-KW"/>
</dbReference>
<evidence type="ECO:0000256" key="1">
    <source>
        <dbReference type="ARBA" id="ARBA00001593"/>
    </source>
</evidence>
<keyword evidence="11" id="KW-0115">cAMP biosynthesis</keyword>
<proteinExistence type="inferred from homology"/>
<dbReference type="PROSITE" id="PS50125">
    <property type="entry name" value="GUANYLATE_CYCLASE_2"/>
    <property type="match status" value="1"/>
</dbReference>
<dbReference type="OrthoDB" id="9806704at2"/>
<dbReference type="InterPro" id="IPR029787">
    <property type="entry name" value="Nucleotide_cyclase"/>
</dbReference>
<dbReference type="Gene3D" id="3.30.70.1230">
    <property type="entry name" value="Nucleotide cyclase"/>
    <property type="match status" value="1"/>
</dbReference>
<evidence type="ECO:0000256" key="8">
    <source>
        <dbReference type="ARBA" id="ARBA00022840"/>
    </source>
</evidence>
<dbReference type="InterPro" id="IPR018297">
    <property type="entry name" value="A/G_cyclase_CS"/>
</dbReference>
<comment type="caution">
    <text evidence="17">The sequence shown here is derived from an EMBL/GenBank/DDBJ whole genome shotgun (WGS) entry which is preliminary data.</text>
</comment>
<evidence type="ECO:0000256" key="11">
    <source>
        <dbReference type="ARBA" id="ARBA00022998"/>
    </source>
</evidence>
<dbReference type="SUPFAM" id="SSF55073">
    <property type="entry name" value="Nucleotide cyclase"/>
    <property type="match status" value="1"/>
</dbReference>
<evidence type="ECO:0000256" key="10">
    <source>
        <dbReference type="ARBA" id="ARBA00022989"/>
    </source>
</evidence>
<dbReference type="PROSITE" id="PS00452">
    <property type="entry name" value="GUANYLATE_CYCLASE_1"/>
    <property type="match status" value="1"/>
</dbReference>
<dbReference type="PANTHER" id="PTHR45627">
    <property type="entry name" value="ADENYLATE CYCLASE TYPE 1"/>
    <property type="match status" value="1"/>
</dbReference>
<dbReference type="Pfam" id="PF00211">
    <property type="entry name" value="Guanylate_cyc"/>
    <property type="match status" value="1"/>
</dbReference>
<protein>
    <recommendedName>
        <fullName evidence="4">adenylate cyclase</fullName>
        <ecNumber evidence="4">4.6.1.1</ecNumber>
    </recommendedName>
</protein>
<comment type="subcellular location">
    <subcellularLocation>
        <location evidence="3">Membrane</location>
        <topology evidence="3">Multi-pass membrane protein</topology>
    </subcellularLocation>
</comment>
<comment type="cofactor">
    <cofactor evidence="2">
        <name>Mg(2+)</name>
        <dbReference type="ChEBI" id="CHEBI:18420"/>
    </cofactor>
</comment>
<keyword evidence="6" id="KW-0479">Metal-binding</keyword>
<keyword evidence="7" id="KW-0547">Nucleotide-binding</keyword>
<evidence type="ECO:0000256" key="15">
    <source>
        <dbReference type="SAM" id="Phobius"/>
    </source>
</evidence>
<dbReference type="GO" id="GO:0035556">
    <property type="term" value="P:intracellular signal transduction"/>
    <property type="evidence" value="ECO:0007669"/>
    <property type="project" value="InterPro"/>
</dbReference>
<evidence type="ECO:0000256" key="3">
    <source>
        <dbReference type="ARBA" id="ARBA00004141"/>
    </source>
</evidence>
<dbReference type="GO" id="GO:0016020">
    <property type="term" value="C:membrane"/>
    <property type="evidence" value="ECO:0007669"/>
    <property type="project" value="UniProtKB-SubCell"/>
</dbReference>
<feature type="transmembrane region" description="Helical" evidence="15">
    <location>
        <begin position="102"/>
        <end position="118"/>
    </location>
</feature>
<keyword evidence="18" id="KW-1185">Reference proteome</keyword>
<evidence type="ECO:0000256" key="12">
    <source>
        <dbReference type="ARBA" id="ARBA00023136"/>
    </source>
</evidence>
<keyword evidence="8" id="KW-0067">ATP-binding</keyword>
<keyword evidence="9" id="KW-0460">Magnesium</keyword>
<dbReference type="SMART" id="SM00044">
    <property type="entry name" value="CYCc"/>
    <property type="match status" value="1"/>
</dbReference>
<comment type="similarity">
    <text evidence="14">Belongs to the adenylyl cyclase class-4/guanylyl cyclase family.</text>
</comment>
<feature type="transmembrane region" description="Helical" evidence="15">
    <location>
        <begin position="47"/>
        <end position="66"/>
    </location>
</feature>
<dbReference type="CDD" id="cd07302">
    <property type="entry name" value="CHD"/>
    <property type="match status" value="1"/>
</dbReference>
<feature type="transmembrane region" description="Helical" evidence="15">
    <location>
        <begin position="21"/>
        <end position="41"/>
    </location>
</feature>
<dbReference type="GO" id="GO:0004016">
    <property type="term" value="F:adenylate cyclase activity"/>
    <property type="evidence" value="ECO:0007669"/>
    <property type="project" value="UniProtKB-EC"/>
</dbReference>
<feature type="transmembrane region" description="Helical" evidence="15">
    <location>
        <begin position="78"/>
        <end position="96"/>
    </location>
</feature>
<evidence type="ECO:0000313" key="17">
    <source>
        <dbReference type="EMBL" id="OFI34975.1"/>
    </source>
</evidence>
<evidence type="ECO:0000256" key="6">
    <source>
        <dbReference type="ARBA" id="ARBA00022723"/>
    </source>
</evidence>
<comment type="catalytic activity">
    <reaction evidence="1">
        <text>ATP = 3',5'-cyclic AMP + diphosphate</text>
        <dbReference type="Rhea" id="RHEA:15389"/>
        <dbReference type="ChEBI" id="CHEBI:30616"/>
        <dbReference type="ChEBI" id="CHEBI:33019"/>
        <dbReference type="ChEBI" id="CHEBI:58165"/>
        <dbReference type="EC" id="4.6.1.1"/>
    </reaction>
</comment>